<organism evidence="1 2">
    <name type="scientific">Polyporus arcularius HHB13444</name>
    <dbReference type="NCBI Taxonomy" id="1314778"/>
    <lineage>
        <taxon>Eukaryota</taxon>
        <taxon>Fungi</taxon>
        <taxon>Dikarya</taxon>
        <taxon>Basidiomycota</taxon>
        <taxon>Agaricomycotina</taxon>
        <taxon>Agaricomycetes</taxon>
        <taxon>Polyporales</taxon>
        <taxon>Polyporaceae</taxon>
        <taxon>Polyporus</taxon>
    </lineage>
</organism>
<keyword evidence="2" id="KW-1185">Reference proteome</keyword>
<dbReference type="Proteomes" id="UP000308197">
    <property type="component" value="Unassembled WGS sequence"/>
</dbReference>
<evidence type="ECO:0000313" key="1">
    <source>
        <dbReference type="EMBL" id="TFK94575.1"/>
    </source>
</evidence>
<dbReference type="Gene3D" id="2.40.50.140">
    <property type="entry name" value="Nucleic acid-binding proteins"/>
    <property type="match status" value="1"/>
</dbReference>
<dbReference type="EMBL" id="ML210967">
    <property type="protein sequence ID" value="TFK94575.1"/>
    <property type="molecule type" value="Genomic_DNA"/>
</dbReference>
<dbReference type="InParanoid" id="A0A5C3PXJ2"/>
<sequence length="142" mass="15730">MPSQQVQPATATRLSSISARLIARKLRVAGWLLHDSSASSIIMIHDGEDALLVDIALCLSAFKTSLWLRESKSLVMVLGYLEHCPTALPVPVLHAHAPDVAVNPHLILRAIVAEEARDLDMPLWNRAIQAREDCDRRQEVEP</sequence>
<protein>
    <submittedName>
        <fullName evidence="1">Uncharacterized protein</fullName>
    </submittedName>
</protein>
<evidence type="ECO:0000313" key="2">
    <source>
        <dbReference type="Proteomes" id="UP000308197"/>
    </source>
</evidence>
<name>A0A5C3PXJ2_9APHY</name>
<proteinExistence type="predicted"/>
<accession>A0A5C3PXJ2</accession>
<reference evidence="1 2" key="1">
    <citation type="journal article" date="2019" name="Nat. Ecol. Evol.">
        <title>Megaphylogeny resolves global patterns of mushroom evolution.</title>
        <authorList>
            <person name="Varga T."/>
            <person name="Krizsan K."/>
            <person name="Foldi C."/>
            <person name="Dima B."/>
            <person name="Sanchez-Garcia M."/>
            <person name="Sanchez-Ramirez S."/>
            <person name="Szollosi G.J."/>
            <person name="Szarkandi J.G."/>
            <person name="Papp V."/>
            <person name="Albert L."/>
            <person name="Andreopoulos W."/>
            <person name="Angelini C."/>
            <person name="Antonin V."/>
            <person name="Barry K.W."/>
            <person name="Bougher N.L."/>
            <person name="Buchanan P."/>
            <person name="Buyck B."/>
            <person name="Bense V."/>
            <person name="Catcheside P."/>
            <person name="Chovatia M."/>
            <person name="Cooper J."/>
            <person name="Damon W."/>
            <person name="Desjardin D."/>
            <person name="Finy P."/>
            <person name="Geml J."/>
            <person name="Haridas S."/>
            <person name="Hughes K."/>
            <person name="Justo A."/>
            <person name="Karasinski D."/>
            <person name="Kautmanova I."/>
            <person name="Kiss B."/>
            <person name="Kocsube S."/>
            <person name="Kotiranta H."/>
            <person name="LaButti K.M."/>
            <person name="Lechner B.E."/>
            <person name="Liimatainen K."/>
            <person name="Lipzen A."/>
            <person name="Lukacs Z."/>
            <person name="Mihaltcheva S."/>
            <person name="Morgado L.N."/>
            <person name="Niskanen T."/>
            <person name="Noordeloos M.E."/>
            <person name="Ohm R.A."/>
            <person name="Ortiz-Santana B."/>
            <person name="Ovrebo C."/>
            <person name="Racz N."/>
            <person name="Riley R."/>
            <person name="Savchenko A."/>
            <person name="Shiryaev A."/>
            <person name="Soop K."/>
            <person name="Spirin V."/>
            <person name="Szebenyi C."/>
            <person name="Tomsovsky M."/>
            <person name="Tulloss R.E."/>
            <person name="Uehling J."/>
            <person name="Grigoriev I.V."/>
            <person name="Vagvolgyi C."/>
            <person name="Papp T."/>
            <person name="Martin F.M."/>
            <person name="Miettinen O."/>
            <person name="Hibbett D.S."/>
            <person name="Nagy L.G."/>
        </authorList>
    </citation>
    <scope>NUCLEOTIDE SEQUENCE [LARGE SCALE GENOMIC DNA]</scope>
    <source>
        <strain evidence="1 2">HHB13444</strain>
    </source>
</reference>
<dbReference type="InterPro" id="IPR012340">
    <property type="entry name" value="NA-bd_OB-fold"/>
</dbReference>
<dbReference type="AlphaFoldDB" id="A0A5C3PXJ2"/>
<gene>
    <name evidence="1" type="ORF">K466DRAFT_571711</name>
</gene>